<dbReference type="AlphaFoldDB" id="A0AAF0IGN9"/>
<feature type="transmembrane region" description="Helical" evidence="3">
    <location>
        <begin position="27"/>
        <end position="45"/>
    </location>
</feature>
<keyword evidence="1" id="KW-0620">Polyamine biosynthesis</keyword>
<evidence type="ECO:0008006" key="6">
    <source>
        <dbReference type="Google" id="ProtNLM"/>
    </source>
</evidence>
<dbReference type="PANTHER" id="PTHR43317">
    <property type="entry name" value="THERMOSPERMINE SYNTHASE ACAULIS5"/>
    <property type="match status" value="1"/>
</dbReference>
<keyword evidence="3" id="KW-0812">Transmembrane</keyword>
<evidence type="ECO:0000313" key="5">
    <source>
        <dbReference type="Proteomes" id="UP001219355"/>
    </source>
</evidence>
<dbReference type="EMBL" id="CP120627">
    <property type="protein sequence ID" value="WEW55933.1"/>
    <property type="molecule type" value="Genomic_DNA"/>
</dbReference>
<keyword evidence="3" id="KW-0472">Membrane</keyword>
<evidence type="ECO:0000313" key="4">
    <source>
        <dbReference type="EMBL" id="WEW55933.1"/>
    </source>
</evidence>
<feature type="region of interest" description="Disordered" evidence="2">
    <location>
        <begin position="1"/>
        <end position="26"/>
    </location>
</feature>
<evidence type="ECO:0000256" key="3">
    <source>
        <dbReference type="SAM" id="Phobius"/>
    </source>
</evidence>
<dbReference type="SUPFAM" id="SSF53335">
    <property type="entry name" value="S-adenosyl-L-methionine-dependent methyltransferases"/>
    <property type="match status" value="1"/>
</dbReference>
<dbReference type="FunFam" id="3.40.50.150:FF:000288">
    <property type="entry name" value="Spermine/spermidine synthase, putative"/>
    <property type="match status" value="1"/>
</dbReference>
<keyword evidence="3" id="KW-1133">Transmembrane helix</keyword>
<evidence type="ECO:0000256" key="2">
    <source>
        <dbReference type="SAM" id="MobiDB-lite"/>
    </source>
</evidence>
<dbReference type="Proteomes" id="UP001219355">
    <property type="component" value="Chromosome 1"/>
</dbReference>
<sequence>MPKSKASHKGTAATGARKPQRPTNSRNALRSVSMAVAVITLAALYSHVSQLTLSPVYGSVPASSFHPQGIVIARLIGWLGMGLIKRLCFEIPANLLPVLAWTIPTIQYSLFQQSSQLGPVFGPLVTELCTLYPLVALSTTSAAIFLEELDLSHWPRLIAEHGKFLGSYVLFTAVVKVTGRSLLKYIGSSIVTTRTGLQFATAALYSICIPSKWLLFSIPSIIFSVGFNIHVPPGLTAARLNSSLQAEGYVLLHRQDSLTGYISVLENTKLNFRVMRCDHSLLGGEWIPPPDMPKQRVRDPIYAVFTMLEAVRLINTSTGERRNAGPGTNALVIGLGIGTTPAAFVAHGINTTVVEIDPVVHQLATQYFDFPSEATTVIEDAVAFVKRARSADSAPRYNFIVHDVFTGGVEPVELFTLDFMQGLSDLLRDDGVVAINYAGDLDLPSAGLVVWTILSVFPSCRIFRENEPAADPANDFTNMVIFCKKTAEFPLEFREPTKADYLDSMSRESYMLPKFEIERTFFETTKSQNEELLENRQRHQLQYWHSQSAIGHWKIMRTVLPASVWENW</sequence>
<gene>
    <name evidence="4" type="ORF">PRK78_001368</name>
</gene>
<protein>
    <recommendedName>
        <fullName evidence="6">Spermine/spermidine synthase family protein</fullName>
    </recommendedName>
</protein>
<evidence type="ECO:0000256" key="1">
    <source>
        <dbReference type="ARBA" id="ARBA00023115"/>
    </source>
</evidence>
<dbReference type="NCBIfam" id="NF037959">
    <property type="entry name" value="MFS_SpdSyn"/>
    <property type="match status" value="1"/>
</dbReference>
<organism evidence="4 5">
    <name type="scientific">Emydomyces testavorans</name>
    <dbReference type="NCBI Taxonomy" id="2070801"/>
    <lineage>
        <taxon>Eukaryota</taxon>
        <taxon>Fungi</taxon>
        <taxon>Dikarya</taxon>
        <taxon>Ascomycota</taxon>
        <taxon>Pezizomycotina</taxon>
        <taxon>Eurotiomycetes</taxon>
        <taxon>Eurotiomycetidae</taxon>
        <taxon>Onygenales</taxon>
        <taxon>Nannizziopsiaceae</taxon>
        <taxon>Emydomyces</taxon>
    </lineage>
</organism>
<dbReference type="Gene3D" id="3.40.50.150">
    <property type="entry name" value="Vaccinia Virus protein VP39"/>
    <property type="match status" value="1"/>
</dbReference>
<dbReference type="InterPro" id="IPR029063">
    <property type="entry name" value="SAM-dependent_MTases_sf"/>
</dbReference>
<name>A0AAF0IGN9_9EURO</name>
<dbReference type="Pfam" id="PF01564">
    <property type="entry name" value="Spermine_synth"/>
    <property type="match status" value="1"/>
</dbReference>
<dbReference type="GO" id="GO:0006596">
    <property type="term" value="P:polyamine biosynthetic process"/>
    <property type="evidence" value="ECO:0007669"/>
    <property type="project" value="UniProtKB-KW"/>
</dbReference>
<keyword evidence="5" id="KW-1185">Reference proteome</keyword>
<accession>A0AAF0IGN9</accession>
<reference evidence="4" key="1">
    <citation type="submission" date="2023-03" db="EMBL/GenBank/DDBJ databases">
        <title>Emydomyces testavorans Genome Sequence.</title>
        <authorList>
            <person name="Hoyer L."/>
        </authorList>
    </citation>
    <scope>NUCLEOTIDE SEQUENCE</scope>
    <source>
        <strain evidence="4">16-2883</strain>
    </source>
</reference>
<dbReference type="PANTHER" id="PTHR43317:SF1">
    <property type="entry name" value="THERMOSPERMINE SYNTHASE ACAULIS5"/>
    <property type="match status" value="1"/>
</dbReference>
<proteinExistence type="predicted"/>